<gene>
    <name evidence="2" type="ORF">METZ01_LOCUS20513</name>
</gene>
<dbReference type="Gene3D" id="3.40.50.150">
    <property type="entry name" value="Vaccinia Virus protein VP39"/>
    <property type="match status" value="1"/>
</dbReference>
<evidence type="ECO:0000313" key="2">
    <source>
        <dbReference type="EMBL" id="SUZ67659.1"/>
    </source>
</evidence>
<protein>
    <recommendedName>
        <fullName evidence="1">Methyltransferase type 11 domain-containing protein</fullName>
    </recommendedName>
</protein>
<dbReference type="AlphaFoldDB" id="A0A381PNM9"/>
<evidence type="ECO:0000259" key="1">
    <source>
        <dbReference type="Pfam" id="PF08241"/>
    </source>
</evidence>
<accession>A0A381PNM9</accession>
<feature type="domain" description="Methyltransferase type 11" evidence="1">
    <location>
        <begin position="45"/>
        <end position="132"/>
    </location>
</feature>
<dbReference type="PANTHER" id="PTHR43591">
    <property type="entry name" value="METHYLTRANSFERASE"/>
    <property type="match status" value="1"/>
</dbReference>
<dbReference type="CDD" id="cd02440">
    <property type="entry name" value="AdoMet_MTases"/>
    <property type="match status" value="1"/>
</dbReference>
<dbReference type="Pfam" id="PF08241">
    <property type="entry name" value="Methyltransf_11"/>
    <property type="match status" value="1"/>
</dbReference>
<reference evidence="2" key="1">
    <citation type="submission" date="2018-05" db="EMBL/GenBank/DDBJ databases">
        <authorList>
            <person name="Lanie J.A."/>
            <person name="Ng W.-L."/>
            <person name="Kazmierczak K.M."/>
            <person name="Andrzejewski T.M."/>
            <person name="Davidsen T.M."/>
            <person name="Wayne K.J."/>
            <person name="Tettelin H."/>
            <person name="Glass J.I."/>
            <person name="Rusch D."/>
            <person name="Podicherti R."/>
            <person name="Tsui H.-C.T."/>
            <person name="Winkler M.E."/>
        </authorList>
    </citation>
    <scope>NUCLEOTIDE SEQUENCE</scope>
</reference>
<proteinExistence type="predicted"/>
<dbReference type="SUPFAM" id="SSF53335">
    <property type="entry name" value="S-adenosyl-L-methionine-dependent methyltransferases"/>
    <property type="match status" value="1"/>
</dbReference>
<feature type="non-terminal residue" evidence="2">
    <location>
        <position position="1"/>
    </location>
</feature>
<dbReference type="GO" id="GO:0008757">
    <property type="term" value="F:S-adenosylmethionine-dependent methyltransferase activity"/>
    <property type="evidence" value="ECO:0007669"/>
    <property type="project" value="InterPro"/>
</dbReference>
<organism evidence="2">
    <name type="scientific">marine metagenome</name>
    <dbReference type="NCBI Taxonomy" id="408172"/>
    <lineage>
        <taxon>unclassified sequences</taxon>
        <taxon>metagenomes</taxon>
        <taxon>ecological metagenomes</taxon>
    </lineage>
</organism>
<dbReference type="InterPro" id="IPR029063">
    <property type="entry name" value="SAM-dependent_MTases_sf"/>
</dbReference>
<dbReference type="InterPro" id="IPR013216">
    <property type="entry name" value="Methyltransf_11"/>
</dbReference>
<sequence>VNWKEVDKGWGDQARVWATVMEPRWWPEFDALLRATEVGDATDYLDIACGSGLMINMAARRGSKSHGLDASDRLLAIAKRRTPDADIRHGDMNSLPWSDATFDVVTSCRGIWGPNQQAVHEAARVLRPGGCLGLSFFAAGREASQIGKAFKAIRRISEHEVEWSTQLGEIGLEGRAEEMCQLAGLTPEPRQGVEFDLEGADLDHEVRAWMSAGPAWMAIQERGAEEVERSIREEFADLEEIDFGIRTRVLIEFVVARKPS</sequence>
<dbReference type="EMBL" id="UINC01001017">
    <property type="protein sequence ID" value="SUZ67659.1"/>
    <property type="molecule type" value="Genomic_DNA"/>
</dbReference>
<name>A0A381PNM9_9ZZZZ</name>